<dbReference type="Gene3D" id="3.40.50.300">
    <property type="entry name" value="P-loop containing nucleotide triphosphate hydrolases"/>
    <property type="match status" value="1"/>
</dbReference>
<protein>
    <recommendedName>
        <fullName evidence="1">NACHT domain-containing protein</fullName>
    </recommendedName>
</protein>
<dbReference type="Proteomes" id="UP000703661">
    <property type="component" value="Unassembled WGS sequence"/>
</dbReference>
<dbReference type="EMBL" id="JAAAID010001135">
    <property type="protein sequence ID" value="KAG0011501.1"/>
    <property type="molecule type" value="Genomic_DNA"/>
</dbReference>
<feature type="domain" description="NACHT" evidence="1">
    <location>
        <begin position="112"/>
        <end position="201"/>
    </location>
</feature>
<comment type="caution">
    <text evidence="2">The sequence shown here is derived from an EMBL/GenBank/DDBJ whole genome shotgun (WGS) entry which is preliminary data.</text>
</comment>
<name>A0A9P6SYG9_9FUNG</name>
<dbReference type="InterPro" id="IPR027417">
    <property type="entry name" value="P-loop_NTPase"/>
</dbReference>
<gene>
    <name evidence="2" type="ORF">BGZ80_000635</name>
</gene>
<dbReference type="Pfam" id="PF05729">
    <property type="entry name" value="NACHT"/>
    <property type="match status" value="1"/>
</dbReference>
<dbReference type="PROSITE" id="PS00675">
    <property type="entry name" value="SIGMA54_INTERACT_1"/>
    <property type="match status" value="1"/>
</dbReference>
<reference evidence="2" key="1">
    <citation type="journal article" date="2020" name="Fungal Divers.">
        <title>Resolving the Mortierellaceae phylogeny through synthesis of multi-gene phylogenetics and phylogenomics.</title>
        <authorList>
            <person name="Vandepol N."/>
            <person name="Liber J."/>
            <person name="Desiro A."/>
            <person name="Na H."/>
            <person name="Kennedy M."/>
            <person name="Barry K."/>
            <person name="Grigoriev I.V."/>
            <person name="Miller A.N."/>
            <person name="O'Donnell K."/>
            <person name="Stajich J.E."/>
            <person name="Bonito G."/>
        </authorList>
    </citation>
    <scope>NUCLEOTIDE SEQUENCE</scope>
    <source>
        <strain evidence="2">NRRL 2769</strain>
    </source>
</reference>
<dbReference type="AlphaFoldDB" id="A0A9P6SYG9"/>
<evidence type="ECO:0000313" key="3">
    <source>
        <dbReference type="Proteomes" id="UP000703661"/>
    </source>
</evidence>
<sequence>MSAKTVLHRLAHDVDNTKRGLYRDCLQEGRGQHPLKVALPPFTTPSLFDQVQNKPDVEEDLRKLRKRRLKERGNAVFIPPRAKAYLQASGDAISLFDLTERIQSFLNSNQKVMLLLGDSGSGKSTFNRELECSLWHTYEKSKSRIPLYISLPVIERPKQDLIAKQLRKYEFTESQIRELKAYREFILICDGYDESQQIHNLYTSNHLNQVGEWRAQMVVSCRSEYIGLDYRDYFQPSNSGQQSEPPELQEAVMALFSRAQVENYIEKNVATKAPLWNAKQYTDALDQIPSLQELVKDPFLLTLSLEVLSRLVDPGYNLEASRVTRVTLYYEFMALWLERGKRHEGFVQHGIAFMKDLAAAVYENQGGNPVVEYSHFKDQGTWKKDFFSRGYEKRLLREACPLTRSGNQFRFIHRSLLDYGMARAVFEPQKSKHQREYQYRKQSRHVEEAWIQLSTLISRITRKAT</sequence>
<evidence type="ECO:0000313" key="2">
    <source>
        <dbReference type="EMBL" id="KAG0011501.1"/>
    </source>
</evidence>
<accession>A0A9P6SYG9</accession>
<organism evidence="2 3">
    <name type="scientific">Entomortierella chlamydospora</name>
    <dbReference type="NCBI Taxonomy" id="101097"/>
    <lineage>
        <taxon>Eukaryota</taxon>
        <taxon>Fungi</taxon>
        <taxon>Fungi incertae sedis</taxon>
        <taxon>Mucoromycota</taxon>
        <taxon>Mortierellomycotina</taxon>
        <taxon>Mortierellomycetes</taxon>
        <taxon>Mortierellales</taxon>
        <taxon>Mortierellaceae</taxon>
        <taxon>Entomortierella</taxon>
    </lineage>
</organism>
<keyword evidence="3" id="KW-1185">Reference proteome</keyword>
<evidence type="ECO:0000259" key="1">
    <source>
        <dbReference type="Pfam" id="PF05729"/>
    </source>
</evidence>
<proteinExistence type="predicted"/>
<dbReference type="InterPro" id="IPR025662">
    <property type="entry name" value="Sigma_54_int_dom_ATP-bd_1"/>
</dbReference>
<dbReference type="InterPro" id="IPR007111">
    <property type="entry name" value="NACHT_NTPase"/>
</dbReference>